<feature type="binding site" evidence="9">
    <location>
        <position position="329"/>
    </location>
    <ligand>
        <name>substrate</name>
    </ligand>
</feature>
<proteinExistence type="inferred from homology"/>
<dbReference type="InterPro" id="IPR015422">
    <property type="entry name" value="PyrdxlP-dep_Trfase_small"/>
</dbReference>
<keyword evidence="6 9" id="KW-0093">Biotin biosynthesis</keyword>
<comment type="cofactor">
    <cofactor evidence="1 9">
        <name>pyridoxal 5'-phosphate</name>
        <dbReference type="ChEBI" id="CHEBI:597326"/>
    </cofactor>
</comment>
<dbReference type="AlphaFoldDB" id="A0AAX0WTR3"/>
<protein>
    <recommendedName>
        <fullName evidence="9">Adenosylmethionine-8-amino-7-oxononanoate aminotransferase</fullName>
        <ecNumber evidence="9">2.6.1.62</ecNumber>
    </recommendedName>
    <alternativeName>
        <fullName evidence="9">7,8-diamino-pelargonic acid aminotransferase</fullName>
        <shortName evidence="9">DAPA AT</shortName>
        <shortName evidence="9">DAPA aminotransferase</shortName>
    </alternativeName>
    <alternativeName>
        <fullName evidence="9">7,8-diaminononanoate synthase</fullName>
        <shortName evidence="9">DANS</shortName>
    </alternativeName>
    <alternativeName>
        <fullName evidence="9">Diaminopelargonic acid synthase</fullName>
    </alternativeName>
</protein>
<keyword evidence="3 9" id="KW-0032">Aminotransferase</keyword>
<comment type="catalytic activity">
    <reaction evidence="8 9">
        <text>(8S)-8-amino-7-oxononanoate + S-adenosyl-L-methionine = S-adenosyl-4-methylsulfanyl-2-oxobutanoate + (7R,8S)-7,8-diammoniononanoate</text>
        <dbReference type="Rhea" id="RHEA:16861"/>
        <dbReference type="ChEBI" id="CHEBI:16490"/>
        <dbReference type="ChEBI" id="CHEBI:59789"/>
        <dbReference type="ChEBI" id="CHEBI:149468"/>
        <dbReference type="ChEBI" id="CHEBI:149469"/>
        <dbReference type="EC" id="2.6.1.62"/>
    </reaction>
</comment>
<dbReference type="InterPro" id="IPR015421">
    <property type="entry name" value="PyrdxlP-dep_Trfase_major"/>
</dbReference>
<evidence type="ECO:0000256" key="2">
    <source>
        <dbReference type="ARBA" id="ARBA00005063"/>
    </source>
</evidence>
<evidence type="ECO:0000256" key="6">
    <source>
        <dbReference type="ARBA" id="ARBA00022756"/>
    </source>
</evidence>
<evidence type="ECO:0000313" key="11">
    <source>
        <dbReference type="Proteomes" id="UP000192511"/>
    </source>
</evidence>
<comment type="subcellular location">
    <subcellularLocation>
        <location evidence="9">Cytoplasm</location>
    </subcellularLocation>
</comment>
<sequence length="454" mass="50035">MIKCPPSLSTKIFKMVNTHQLISRDLKHFWHPCSQMKDFETCPPLIIEKAQGSYLYTNKGPLIDAISSWWCKSLGHGHPAVIEAINAQLECFEHVITANTTHPALVELAEELAKITKKQHVFFASDGSSAVEIAMKLAIHANQIKGFTDKKQFIALKNGYHGETLGTMSVSDLGLYKAPYTSFGLTCHYIQNIPYISGKEDSLWHNCDSYWSTVEKELEAISDKVCAIIVEPLLQGAGGMLCYSPDFLKRLSSWAQSKNIYLIADEIMTGMGRTGKWLASNHAEVEPDLICLSKGLTSGSIPLSCVMIDNSVFDLFYADYTAGKSFLHSHTYSGNPLAVSAALATIRTMHQEKIIEQAKNLGEYMLSALTEVAKLSGKLSNIRGLGAIVAADLEDTGQNRIGNKVYQHALEHGALIRPIGNTLYWLPPLNTDYEVIGKLAEITLHSIKGAYVIP</sequence>
<dbReference type="GO" id="GO:0030170">
    <property type="term" value="F:pyridoxal phosphate binding"/>
    <property type="evidence" value="ECO:0007669"/>
    <property type="project" value="UniProtKB-UniRule"/>
</dbReference>
<dbReference type="CDD" id="cd00610">
    <property type="entry name" value="OAT_like"/>
    <property type="match status" value="1"/>
</dbReference>
<dbReference type="EMBL" id="NBTX02000004">
    <property type="protein sequence ID" value="PNL61717.1"/>
    <property type="molecule type" value="Genomic_DNA"/>
</dbReference>
<keyword evidence="4 9" id="KW-0808">Transferase</keyword>
<dbReference type="GO" id="GO:0005737">
    <property type="term" value="C:cytoplasm"/>
    <property type="evidence" value="ECO:0007669"/>
    <property type="project" value="UniProtKB-SubCell"/>
</dbReference>
<evidence type="ECO:0000256" key="3">
    <source>
        <dbReference type="ARBA" id="ARBA00022576"/>
    </source>
</evidence>
<dbReference type="Gene3D" id="3.90.1150.10">
    <property type="entry name" value="Aspartate Aminotransferase, domain 1"/>
    <property type="match status" value="1"/>
</dbReference>
<evidence type="ECO:0000256" key="8">
    <source>
        <dbReference type="ARBA" id="ARBA00048449"/>
    </source>
</evidence>
<feature type="binding site" evidence="9">
    <location>
        <position position="417"/>
    </location>
    <ligand>
        <name>substrate</name>
    </ligand>
</feature>
<evidence type="ECO:0000256" key="7">
    <source>
        <dbReference type="ARBA" id="ARBA00022898"/>
    </source>
</evidence>
<name>A0AAX0WTR3_9GAMM</name>
<keyword evidence="7 9" id="KW-0663">Pyridoxal phosphate</keyword>
<dbReference type="NCBIfam" id="TIGR00508">
    <property type="entry name" value="bioA"/>
    <property type="match status" value="1"/>
</dbReference>
<keyword evidence="9" id="KW-0963">Cytoplasm</keyword>
<organism evidence="10 11">
    <name type="scientific">Legionella anisa</name>
    <dbReference type="NCBI Taxonomy" id="28082"/>
    <lineage>
        <taxon>Bacteria</taxon>
        <taxon>Pseudomonadati</taxon>
        <taxon>Pseudomonadota</taxon>
        <taxon>Gammaproteobacteria</taxon>
        <taxon>Legionellales</taxon>
        <taxon>Legionellaceae</taxon>
        <taxon>Legionella</taxon>
    </lineage>
</organism>
<feature type="binding site" evidence="9">
    <location>
        <begin position="330"/>
        <end position="331"/>
    </location>
    <ligand>
        <name>pyridoxal 5'-phosphate</name>
        <dbReference type="ChEBI" id="CHEBI:597326"/>
    </ligand>
</feature>
<evidence type="ECO:0000256" key="5">
    <source>
        <dbReference type="ARBA" id="ARBA00022691"/>
    </source>
</evidence>
<evidence type="ECO:0000256" key="1">
    <source>
        <dbReference type="ARBA" id="ARBA00001933"/>
    </source>
</evidence>
<feature type="binding site" evidence="9">
    <location>
        <position position="69"/>
    </location>
    <ligand>
        <name>substrate</name>
    </ligand>
</feature>
<accession>A0AAX0WTR3</accession>
<dbReference type="HAMAP" id="MF_00834">
    <property type="entry name" value="BioA"/>
    <property type="match status" value="1"/>
</dbReference>
<comment type="similarity">
    <text evidence="9">Belongs to the class-III pyridoxal-phosphate-dependent aminotransferase family. BioA subfamily.</text>
</comment>
<dbReference type="GO" id="GO:0009102">
    <property type="term" value="P:biotin biosynthetic process"/>
    <property type="evidence" value="ECO:0007669"/>
    <property type="project" value="UniProtKB-UniRule"/>
</dbReference>
<evidence type="ECO:0000313" key="10">
    <source>
        <dbReference type="EMBL" id="PNL61717.1"/>
    </source>
</evidence>
<feature type="binding site" evidence="9">
    <location>
        <position position="294"/>
    </location>
    <ligand>
        <name>substrate</name>
    </ligand>
</feature>
<dbReference type="PANTHER" id="PTHR42684">
    <property type="entry name" value="ADENOSYLMETHIONINE-8-AMINO-7-OXONONANOATE AMINOTRANSFERASE"/>
    <property type="match status" value="1"/>
</dbReference>
<gene>
    <name evidence="9 10" type="primary">bioA</name>
    <name evidence="10" type="ORF">A6J39_011155</name>
</gene>
<dbReference type="EC" id="2.6.1.62" evidence="9"/>
<comment type="pathway">
    <text evidence="2 9">Cofactor biosynthesis; biotin biosynthesis; 7,8-diaminononanoate from 8-amino-7-oxononanoate (SAM route): step 1/1.</text>
</comment>
<evidence type="ECO:0000256" key="4">
    <source>
        <dbReference type="ARBA" id="ARBA00022679"/>
    </source>
</evidence>
<dbReference type="InterPro" id="IPR049704">
    <property type="entry name" value="Aminotrans_3_PPA_site"/>
</dbReference>
<dbReference type="PROSITE" id="PS00600">
    <property type="entry name" value="AA_TRANSFER_CLASS_3"/>
    <property type="match status" value="1"/>
</dbReference>
<dbReference type="Pfam" id="PF00202">
    <property type="entry name" value="Aminotran_3"/>
    <property type="match status" value="1"/>
</dbReference>
<dbReference type="GO" id="GO:0004141">
    <property type="term" value="F:dethiobiotin synthase activity"/>
    <property type="evidence" value="ECO:0007669"/>
    <property type="project" value="TreeGrafter"/>
</dbReference>
<evidence type="ECO:0000256" key="9">
    <source>
        <dbReference type="HAMAP-Rule" id="MF_00834"/>
    </source>
</evidence>
<feature type="site" description="Participates in the substrate recognition with KAPA and in a stacking interaction with the adenine ring of SAM" evidence="9">
    <location>
        <position position="33"/>
    </location>
</feature>
<feature type="binding site" evidence="9">
    <location>
        <position position="265"/>
    </location>
    <ligand>
        <name>pyridoxal 5'-phosphate</name>
        <dbReference type="ChEBI" id="CHEBI:597326"/>
    </ligand>
</feature>
<feature type="binding site" evidence="9">
    <location>
        <position position="160"/>
    </location>
    <ligand>
        <name>substrate</name>
    </ligand>
</feature>
<keyword evidence="5 9" id="KW-0949">S-adenosyl-L-methionine</keyword>
<dbReference type="InterPro" id="IPR015424">
    <property type="entry name" value="PyrdxlP-dep_Trfase"/>
</dbReference>
<dbReference type="InterPro" id="IPR005815">
    <property type="entry name" value="BioA"/>
</dbReference>
<feature type="binding site" evidence="9">
    <location>
        <begin position="127"/>
        <end position="128"/>
    </location>
    <ligand>
        <name>pyridoxal 5'-phosphate</name>
        <dbReference type="ChEBI" id="CHEBI:597326"/>
    </ligand>
</feature>
<dbReference type="PANTHER" id="PTHR42684:SF3">
    <property type="entry name" value="ADENOSYLMETHIONINE-8-AMINO-7-OXONONANOATE AMINOTRANSFERASE"/>
    <property type="match status" value="1"/>
</dbReference>
<dbReference type="GO" id="GO:0004015">
    <property type="term" value="F:adenosylmethionine-8-amino-7-oxononanoate transaminase activity"/>
    <property type="evidence" value="ECO:0007669"/>
    <property type="project" value="UniProtKB-UniRule"/>
</dbReference>
<comment type="function">
    <text evidence="9">Catalyzes the transfer of the alpha-amino group from S-adenosyl-L-methionine (SAM) to 7-keto-8-aminopelargonic acid (KAPA) to form 7,8-diaminopelargonic acid (DAPA). It is the only aminotransferase known to utilize SAM as an amino donor.</text>
</comment>
<comment type="caution">
    <text evidence="10">The sequence shown here is derived from an EMBL/GenBank/DDBJ whole genome shotgun (WGS) entry which is preliminary data.</text>
</comment>
<dbReference type="FunFam" id="3.40.640.10:FF:000004">
    <property type="entry name" value="Acetylornithine aminotransferase"/>
    <property type="match status" value="1"/>
</dbReference>
<feature type="modified residue" description="N6-(pyridoxal phosphate)lysine" evidence="9">
    <location>
        <position position="294"/>
    </location>
</feature>
<keyword evidence="11" id="KW-1185">Reference proteome</keyword>
<reference evidence="10" key="1">
    <citation type="submission" date="2017-12" db="EMBL/GenBank/DDBJ databases">
        <title>FDA dAtabase for Regulatory Grade micrObial Sequences (FDA-ARGOS): Supporting development and validation of Infectious Disease Dx tests.</title>
        <authorList>
            <person name="Kerrigan L."/>
            <person name="Tallon L.J."/>
            <person name="Sadzewicz L."/>
            <person name="Sengamalay N."/>
            <person name="Ott S."/>
            <person name="Godinez A."/>
            <person name="Nagaraj S."/>
            <person name="Vavikolanu K."/>
            <person name="Vyas G."/>
            <person name="Nadendla S."/>
            <person name="Aluvathingal J."/>
            <person name="Sichtig H."/>
        </authorList>
    </citation>
    <scope>NUCLEOTIDE SEQUENCE [LARGE SCALE GENOMIC DNA]</scope>
    <source>
        <strain evidence="10">FDAARGOS_200</strain>
    </source>
</reference>
<dbReference type="SUPFAM" id="SSF53383">
    <property type="entry name" value="PLP-dependent transferases"/>
    <property type="match status" value="1"/>
</dbReference>
<dbReference type="InterPro" id="IPR005814">
    <property type="entry name" value="Aminotrans_3"/>
</dbReference>
<comment type="subunit">
    <text evidence="9">Homodimer.</text>
</comment>
<dbReference type="Gene3D" id="3.40.640.10">
    <property type="entry name" value="Type I PLP-dependent aspartate aminotransferase-like (Major domain)"/>
    <property type="match status" value="1"/>
</dbReference>
<dbReference type="Proteomes" id="UP000192511">
    <property type="component" value="Unassembled WGS sequence"/>
</dbReference>